<organism evidence="5 6">
    <name type="scientific">Xylaria multiplex</name>
    <dbReference type="NCBI Taxonomy" id="323545"/>
    <lineage>
        <taxon>Eukaryota</taxon>
        <taxon>Fungi</taxon>
        <taxon>Dikarya</taxon>
        <taxon>Ascomycota</taxon>
        <taxon>Pezizomycotina</taxon>
        <taxon>Sordariomycetes</taxon>
        <taxon>Xylariomycetidae</taxon>
        <taxon>Xylariales</taxon>
        <taxon>Xylariaceae</taxon>
        <taxon>Xylaria</taxon>
    </lineage>
</organism>
<keyword evidence="3" id="KW-1133">Transmembrane helix</keyword>
<evidence type="ECO:0000256" key="1">
    <source>
        <dbReference type="ARBA" id="ARBA00005375"/>
    </source>
</evidence>
<gene>
    <name evidence="5" type="ORF">GQX73_g525</name>
</gene>
<dbReference type="GO" id="GO:0016791">
    <property type="term" value="F:phosphatase activity"/>
    <property type="evidence" value="ECO:0007669"/>
    <property type="project" value="TreeGrafter"/>
</dbReference>
<feature type="compositionally biased region" description="Low complexity" evidence="2">
    <location>
        <begin position="399"/>
        <end position="418"/>
    </location>
</feature>
<reference evidence="5 6" key="1">
    <citation type="submission" date="2019-12" db="EMBL/GenBank/DDBJ databases">
        <title>Draft genome sequence of the ascomycete Xylaria multiplex DSM 110363.</title>
        <authorList>
            <person name="Buettner E."/>
            <person name="Kellner H."/>
        </authorList>
    </citation>
    <scope>NUCLEOTIDE SEQUENCE [LARGE SCALE GENOMIC DNA]</scope>
    <source>
        <strain evidence="5 6">DSM 110363</strain>
    </source>
</reference>
<protein>
    <recommendedName>
        <fullName evidence="7">Acid phosphatase</fullName>
    </recommendedName>
</protein>
<dbReference type="EMBL" id="WUBL01000003">
    <property type="protein sequence ID" value="KAF2973024.1"/>
    <property type="molecule type" value="Genomic_DNA"/>
</dbReference>
<keyword evidence="4" id="KW-0732">Signal</keyword>
<dbReference type="Pfam" id="PF00328">
    <property type="entry name" value="His_Phos_2"/>
    <property type="match status" value="1"/>
</dbReference>
<feature type="transmembrane region" description="Helical" evidence="3">
    <location>
        <begin position="428"/>
        <end position="451"/>
    </location>
</feature>
<evidence type="ECO:0008006" key="7">
    <source>
        <dbReference type="Google" id="ProtNLM"/>
    </source>
</evidence>
<dbReference type="OrthoDB" id="258392at2759"/>
<comment type="similarity">
    <text evidence="1">Belongs to the histidine acid phosphatase family.</text>
</comment>
<dbReference type="Gene3D" id="3.40.50.1240">
    <property type="entry name" value="Phosphoglycerate mutase-like"/>
    <property type="match status" value="1"/>
</dbReference>
<evidence type="ECO:0000313" key="5">
    <source>
        <dbReference type="EMBL" id="KAF2973024.1"/>
    </source>
</evidence>
<dbReference type="InterPro" id="IPR000560">
    <property type="entry name" value="His_Pase_clade-2"/>
</dbReference>
<keyword evidence="6" id="KW-1185">Reference proteome</keyword>
<dbReference type="Proteomes" id="UP000481858">
    <property type="component" value="Unassembled WGS sequence"/>
</dbReference>
<feature type="region of interest" description="Disordered" evidence="2">
    <location>
        <begin position="399"/>
        <end position="419"/>
    </location>
</feature>
<dbReference type="InterPro" id="IPR050645">
    <property type="entry name" value="Histidine_acid_phosphatase"/>
</dbReference>
<dbReference type="PANTHER" id="PTHR11567">
    <property type="entry name" value="ACID PHOSPHATASE-RELATED"/>
    <property type="match status" value="1"/>
</dbReference>
<name>A0A7C8J1V1_9PEZI</name>
<evidence type="ECO:0000256" key="2">
    <source>
        <dbReference type="SAM" id="MobiDB-lite"/>
    </source>
</evidence>
<accession>A0A7C8J1V1</accession>
<feature type="chain" id="PRO_5029003022" description="Acid phosphatase" evidence="4">
    <location>
        <begin position="19"/>
        <end position="478"/>
    </location>
</feature>
<evidence type="ECO:0000256" key="4">
    <source>
        <dbReference type="SAM" id="SignalP"/>
    </source>
</evidence>
<keyword evidence="3" id="KW-0472">Membrane</keyword>
<evidence type="ECO:0000313" key="6">
    <source>
        <dbReference type="Proteomes" id="UP000481858"/>
    </source>
</evidence>
<keyword evidence="3" id="KW-0812">Transmembrane</keyword>
<dbReference type="SUPFAM" id="SSF53254">
    <property type="entry name" value="Phosphoglycerate mutase-like"/>
    <property type="match status" value="1"/>
</dbReference>
<evidence type="ECO:0000256" key="3">
    <source>
        <dbReference type="SAM" id="Phobius"/>
    </source>
</evidence>
<comment type="caution">
    <text evidence="5">The sequence shown here is derived from an EMBL/GenBank/DDBJ whole genome shotgun (WGS) entry which is preliminary data.</text>
</comment>
<sequence>MASKAFLLSLAALPLSKAETVLGVYIFSRHGDRTPKALAPTNLTSLGAEQVYTSGGWYRDQYVASDASTPIPALSRDIAALTQLTVTAPVDNVLQNSAQAFLQGLYPPAGSITTQELRNETEVTAPLGGYQYIPVNAVESAASSKSSENNPWLQGGSGCDNAVVSSNNYLSSSEYKTYYADSLDFYQSLLPVINSTFTADAANFKNAYSIYDYINVATIHNQTIPSSDLLTNETLLELKVLANVHEWGLAYNSSDEIRAIAGSTLAGQVLEALNDTITGKGKQPVHIQFGAYAVFSSFFGLAKLPSISDDFTGVVGYAASMAFELVTNASVSSGYPTTDDISVRFLFSNGSAADVTPTTYPLFGQSETTLPWTTFVSEMNKFAIGDTPDWCRVCGVTTGSCASSSSTGSSGDNASTTSKSGNGISLPVAGVIGALVTLAVVLGAEALIYVLSGLTLTKKSTLAAAQAAANGASGGSKA</sequence>
<dbReference type="PANTHER" id="PTHR11567:SF142">
    <property type="entry name" value="PHOSPHOGLYCERATE MUTASE-LIKE PROTEIN"/>
    <property type="match status" value="1"/>
</dbReference>
<dbReference type="InParanoid" id="A0A7C8J1V1"/>
<dbReference type="AlphaFoldDB" id="A0A7C8J1V1"/>
<dbReference type="CDD" id="cd07061">
    <property type="entry name" value="HP_HAP_like"/>
    <property type="match status" value="1"/>
</dbReference>
<proteinExistence type="inferred from homology"/>
<feature type="signal peptide" evidence="4">
    <location>
        <begin position="1"/>
        <end position="18"/>
    </location>
</feature>
<dbReference type="InterPro" id="IPR029033">
    <property type="entry name" value="His_PPase_superfam"/>
</dbReference>